<dbReference type="FunFam" id="2.40.10.10:FF:000036">
    <property type="entry name" value="Trypsin beta"/>
    <property type="match status" value="1"/>
</dbReference>
<gene>
    <name evidence="9" type="ORF">VHEMI10661</name>
</gene>
<proteinExistence type="inferred from homology"/>
<dbReference type="InterPro" id="IPR009003">
    <property type="entry name" value="Peptidase_S1_PA"/>
</dbReference>
<dbReference type="InterPro" id="IPR001254">
    <property type="entry name" value="Trypsin_dom"/>
</dbReference>
<sequence>MKYFVVALACALPTLARPTTEENDIVGGDPAKIEDHPWQVSLRSGRGHFCGGSIIGPRHVVTASHCIGGGSFEVAVGDSMASKGTPYKIVKAVQHPKYSRNTLDYDLAYIEMAQDFTFSATVKAIPIYSGEWKAGSTVSITGWGRTGANSPLSDRLLQVRVPAVDHATCKKAHSNHSVTDRMICAAGEGGKGACMGDSGGPLTIEGKLAGAVSWGDPCAKQGKPDAFASLLNSELRDWLKKNTGI</sequence>
<dbReference type="SUPFAM" id="SSF50494">
    <property type="entry name" value="Trypsin-like serine proteases"/>
    <property type="match status" value="1"/>
</dbReference>
<dbReference type="Pfam" id="PF00089">
    <property type="entry name" value="Trypsin"/>
    <property type="match status" value="1"/>
</dbReference>
<evidence type="ECO:0000313" key="10">
    <source>
        <dbReference type="Proteomes" id="UP000039046"/>
    </source>
</evidence>
<evidence type="ECO:0000256" key="6">
    <source>
        <dbReference type="RuleBase" id="RU363034"/>
    </source>
</evidence>
<dbReference type="InterPro" id="IPR001314">
    <property type="entry name" value="Peptidase_S1A"/>
</dbReference>
<dbReference type="PROSITE" id="PS00134">
    <property type="entry name" value="TRYPSIN_HIS"/>
    <property type="match status" value="1"/>
</dbReference>
<organism evidence="9 10">
    <name type="scientific">[Torrubiella] hemipterigena</name>
    <dbReference type="NCBI Taxonomy" id="1531966"/>
    <lineage>
        <taxon>Eukaryota</taxon>
        <taxon>Fungi</taxon>
        <taxon>Dikarya</taxon>
        <taxon>Ascomycota</taxon>
        <taxon>Pezizomycotina</taxon>
        <taxon>Sordariomycetes</taxon>
        <taxon>Hypocreomycetidae</taxon>
        <taxon>Hypocreales</taxon>
        <taxon>Clavicipitaceae</taxon>
        <taxon>Clavicipitaceae incertae sedis</taxon>
        <taxon>'Torrubiella' clade</taxon>
    </lineage>
</organism>
<evidence type="ECO:0000256" key="2">
    <source>
        <dbReference type="ARBA" id="ARBA00022670"/>
    </source>
</evidence>
<name>A0A0A1TJC9_9HYPO</name>
<accession>A0A0A1TJC9</accession>
<dbReference type="EMBL" id="CDHN01000008">
    <property type="protein sequence ID" value="CEJ95164.1"/>
    <property type="molecule type" value="Genomic_DNA"/>
</dbReference>
<dbReference type="STRING" id="1531966.A0A0A1TJC9"/>
<dbReference type="PROSITE" id="PS50240">
    <property type="entry name" value="TRYPSIN_DOM"/>
    <property type="match status" value="1"/>
</dbReference>
<dbReference type="SMART" id="SM00020">
    <property type="entry name" value="Tryp_SPc"/>
    <property type="match status" value="1"/>
</dbReference>
<evidence type="ECO:0000256" key="5">
    <source>
        <dbReference type="ARBA" id="ARBA00023157"/>
    </source>
</evidence>
<dbReference type="InterPro" id="IPR043504">
    <property type="entry name" value="Peptidase_S1_PA_chymotrypsin"/>
</dbReference>
<reference evidence="9 10" key="1">
    <citation type="journal article" date="2015" name="Genome Announc.">
        <title>Draft Genome Sequence and Gene Annotation of the Entomopathogenic Fungus Verticillium hemipterigenum.</title>
        <authorList>
            <person name="Horn F."/>
            <person name="Habel A."/>
            <person name="Scharf D.H."/>
            <person name="Dworschak J."/>
            <person name="Brakhage A.A."/>
            <person name="Guthke R."/>
            <person name="Hertweck C."/>
            <person name="Linde J."/>
        </authorList>
    </citation>
    <scope>NUCLEOTIDE SEQUENCE [LARGE SCALE GENOMIC DNA]</scope>
</reference>
<keyword evidence="7" id="KW-0732">Signal</keyword>
<dbReference type="PANTHER" id="PTHR24276">
    <property type="entry name" value="POLYSERASE-RELATED"/>
    <property type="match status" value="1"/>
</dbReference>
<dbReference type="Proteomes" id="UP000039046">
    <property type="component" value="Unassembled WGS sequence"/>
</dbReference>
<keyword evidence="10" id="KW-1185">Reference proteome</keyword>
<dbReference type="Gene3D" id="2.40.10.10">
    <property type="entry name" value="Trypsin-like serine proteases"/>
    <property type="match status" value="1"/>
</dbReference>
<dbReference type="AlphaFoldDB" id="A0A0A1TJC9"/>
<keyword evidence="4 6" id="KW-0720">Serine protease</keyword>
<dbReference type="PANTHER" id="PTHR24276:SF91">
    <property type="entry name" value="AT26814P-RELATED"/>
    <property type="match status" value="1"/>
</dbReference>
<evidence type="ECO:0000256" key="4">
    <source>
        <dbReference type="ARBA" id="ARBA00022825"/>
    </source>
</evidence>
<dbReference type="CDD" id="cd00190">
    <property type="entry name" value="Tryp_SPc"/>
    <property type="match status" value="1"/>
</dbReference>
<feature type="chain" id="PRO_5001979473" description="Peptidase S1 domain-containing protein" evidence="7">
    <location>
        <begin position="17"/>
        <end position="245"/>
    </location>
</feature>
<dbReference type="InterPro" id="IPR018114">
    <property type="entry name" value="TRYPSIN_HIS"/>
</dbReference>
<keyword evidence="3 6" id="KW-0378">Hydrolase</keyword>
<evidence type="ECO:0000256" key="7">
    <source>
        <dbReference type="SAM" id="SignalP"/>
    </source>
</evidence>
<dbReference type="OrthoDB" id="6380398at2759"/>
<evidence type="ECO:0000259" key="8">
    <source>
        <dbReference type="PROSITE" id="PS50240"/>
    </source>
</evidence>
<dbReference type="GO" id="GO:0006508">
    <property type="term" value="P:proteolysis"/>
    <property type="evidence" value="ECO:0007669"/>
    <property type="project" value="UniProtKB-KW"/>
</dbReference>
<keyword evidence="5" id="KW-1015">Disulfide bond</keyword>
<evidence type="ECO:0000256" key="3">
    <source>
        <dbReference type="ARBA" id="ARBA00022801"/>
    </source>
</evidence>
<dbReference type="GO" id="GO:0004252">
    <property type="term" value="F:serine-type endopeptidase activity"/>
    <property type="evidence" value="ECO:0007669"/>
    <property type="project" value="InterPro"/>
</dbReference>
<dbReference type="HOGENOM" id="CLU_006842_7_0_1"/>
<comment type="similarity">
    <text evidence="1">Belongs to the peptidase S1 family.</text>
</comment>
<dbReference type="PRINTS" id="PR00722">
    <property type="entry name" value="CHYMOTRYPSIN"/>
</dbReference>
<dbReference type="InterPro" id="IPR050430">
    <property type="entry name" value="Peptidase_S1"/>
</dbReference>
<evidence type="ECO:0000313" key="9">
    <source>
        <dbReference type="EMBL" id="CEJ95164.1"/>
    </source>
</evidence>
<evidence type="ECO:0000256" key="1">
    <source>
        <dbReference type="ARBA" id="ARBA00007664"/>
    </source>
</evidence>
<dbReference type="InterPro" id="IPR033116">
    <property type="entry name" value="TRYPSIN_SER"/>
</dbReference>
<dbReference type="PROSITE" id="PS00135">
    <property type="entry name" value="TRYPSIN_SER"/>
    <property type="match status" value="1"/>
</dbReference>
<keyword evidence="2 6" id="KW-0645">Protease</keyword>
<feature type="signal peptide" evidence="7">
    <location>
        <begin position="1"/>
        <end position="16"/>
    </location>
</feature>
<protein>
    <recommendedName>
        <fullName evidence="8">Peptidase S1 domain-containing protein</fullName>
    </recommendedName>
</protein>
<feature type="domain" description="Peptidase S1" evidence="8">
    <location>
        <begin position="25"/>
        <end position="244"/>
    </location>
</feature>